<dbReference type="Pfam" id="PF24758">
    <property type="entry name" value="LRR_At5g56370"/>
    <property type="match status" value="1"/>
</dbReference>
<dbReference type="SUPFAM" id="SSF52047">
    <property type="entry name" value="RNI-like"/>
    <property type="match status" value="1"/>
</dbReference>
<comment type="caution">
    <text evidence="3">The sequence shown here is derived from an EMBL/GenBank/DDBJ whole genome shotgun (WGS) entry which is preliminary data.</text>
</comment>
<dbReference type="PANTHER" id="PTHR31900:SF30">
    <property type="entry name" value="SUPERFAMILY PROTEIN, PUTATIVE-RELATED"/>
    <property type="match status" value="1"/>
</dbReference>
<proteinExistence type="predicted"/>
<evidence type="ECO:0008006" key="5">
    <source>
        <dbReference type="Google" id="ProtNLM"/>
    </source>
</evidence>
<evidence type="ECO:0000313" key="3">
    <source>
        <dbReference type="EMBL" id="KAJ3686265.1"/>
    </source>
</evidence>
<keyword evidence="4" id="KW-1185">Reference proteome</keyword>
<evidence type="ECO:0000259" key="1">
    <source>
        <dbReference type="Pfam" id="PF00646"/>
    </source>
</evidence>
<dbReference type="InterPro" id="IPR036047">
    <property type="entry name" value="F-box-like_dom_sf"/>
</dbReference>
<protein>
    <recommendedName>
        <fullName evidence="5">F-box domain-containing protein</fullName>
    </recommendedName>
</protein>
<dbReference type="Pfam" id="PF00646">
    <property type="entry name" value="F-box"/>
    <property type="match status" value="1"/>
</dbReference>
<dbReference type="InterPro" id="IPR055411">
    <property type="entry name" value="LRR_FXL15/At3g58940/PEG3-like"/>
</dbReference>
<dbReference type="PANTHER" id="PTHR31900">
    <property type="entry name" value="F-BOX/RNI SUPERFAMILY PROTEIN-RELATED"/>
    <property type="match status" value="1"/>
</dbReference>
<dbReference type="Proteomes" id="UP001210211">
    <property type="component" value="Unassembled WGS sequence"/>
</dbReference>
<sequence>MADAEAEVEADRFSSLPFKIKICILAHLKIKDAVRTSALARSWRNLWTHLPCLNLCNRRDRLRGKWTQRAYHLVSSLQGPLHYFQLDYYRQNPVPHEDSVLLQSLLDLLPQKGGVEKLDLIFDTKPLEKICLPSFHSLYVLNLSGCHVVLPTGFQGFRRLKTLSMHSVGICNDELNLLVRTSKNLTSLVISKCHSWANPLSVELSLPFLRHLEFYIIYQNSFEKALVVSAPCLKQAVIGLKHFRSQNSAQMMLRLVTSVTTAYSLKLSFDVLRCFSLVALPFNFTFPCLRCLTFPLNMDANKQMCDVFLWLLRSMPFLEELQAKSQSFYDYQAERVTILMKDLLVKKHDGFACLEGTLTSVTIYTYCMDVNNSIAIIQFFLLNAKVLKLLKIHTSASVVQSMIEELQKAEVTSSHAKVMISDDMSNEYYLYDWN</sequence>
<dbReference type="AlphaFoldDB" id="A0AAD5WD84"/>
<feature type="domain" description="F-box" evidence="1">
    <location>
        <begin position="13"/>
        <end position="52"/>
    </location>
</feature>
<reference evidence="3 4" key="1">
    <citation type="journal article" date="2022" name="Cell">
        <title>Repeat-based holocentromeres influence genome architecture and karyotype evolution.</title>
        <authorList>
            <person name="Hofstatter P.G."/>
            <person name="Thangavel G."/>
            <person name="Lux T."/>
            <person name="Neumann P."/>
            <person name="Vondrak T."/>
            <person name="Novak P."/>
            <person name="Zhang M."/>
            <person name="Costa L."/>
            <person name="Castellani M."/>
            <person name="Scott A."/>
            <person name="Toegelov H."/>
            <person name="Fuchs J."/>
            <person name="Mata-Sucre Y."/>
            <person name="Dias Y."/>
            <person name="Vanzela A.L.L."/>
            <person name="Huettel B."/>
            <person name="Almeida C.C.S."/>
            <person name="Simkova H."/>
            <person name="Souza G."/>
            <person name="Pedrosa-Harand A."/>
            <person name="Macas J."/>
            <person name="Mayer K.F.X."/>
            <person name="Houben A."/>
            <person name="Marques A."/>
        </authorList>
    </citation>
    <scope>NUCLEOTIDE SEQUENCE [LARGE SCALE GENOMIC DNA]</scope>
    <source>
        <strain evidence="3">RhyTen1mFocal</strain>
    </source>
</reference>
<feature type="domain" description="F-box/LRR-repeat protein 15/At3g58940/PEG3-like LRR" evidence="2">
    <location>
        <begin position="111"/>
        <end position="321"/>
    </location>
</feature>
<evidence type="ECO:0000313" key="4">
    <source>
        <dbReference type="Proteomes" id="UP001210211"/>
    </source>
</evidence>
<gene>
    <name evidence="3" type="ORF">LUZ61_015429</name>
</gene>
<dbReference type="InterPro" id="IPR001810">
    <property type="entry name" value="F-box_dom"/>
</dbReference>
<organism evidence="3 4">
    <name type="scientific">Rhynchospora tenuis</name>
    <dbReference type="NCBI Taxonomy" id="198213"/>
    <lineage>
        <taxon>Eukaryota</taxon>
        <taxon>Viridiplantae</taxon>
        <taxon>Streptophyta</taxon>
        <taxon>Embryophyta</taxon>
        <taxon>Tracheophyta</taxon>
        <taxon>Spermatophyta</taxon>
        <taxon>Magnoliopsida</taxon>
        <taxon>Liliopsida</taxon>
        <taxon>Poales</taxon>
        <taxon>Cyperaceae</taxon>
        <taxon>Cyperoideae</taxon>
        <taxon>Rhynchosporeae</taxon>
        <taxon>Rhynchospora</taxon>
    </lineage>
</organism>
<dbReference type="Gene3D" id="3.80.10.10">
    <property type="entry name" value="Ribonuclease Inhibitor"/>
    <property type="match status" value="1"/>
</dbReference>
<accession>A0AAD5WD84</accession>
<evidence type="ECO:0000259" key="2">
    <source>
        <dbReference type="Pfam" id="PF24758"/>
    </source>
</evidence>
<dbReference type="InterPro" id="IPR032675">
    <property type="entry name" value="LRR_dom_sf"/>
</dbReference>
<dbReference type="EMBL" id="JAMRDG010000002">
    <property type="protein sequence ID" value="KAJ3686265.1"/>
    <property type="molecule type" value="Genomic_DNA"/>
</dbReference>
<dbReference type="SUPFAM" id="SSF81383">
    <property type="entry name" value="F-box domain"/>
    <property type="match status" value="1"/>
</dbReference>
<name>A0AAD5WD84_9POAL</name>
<dbReference type="InterPro" id="IPR050232">
    <property type="entry name" value="FBL13/AtMIF1-like"/>
</dbReference>